<evidence type="ECO:0000256" key="6">
    <source>
        <dbReference type="SAM" id="MobiDB-lite"/>
    </source>
</evidence>
<keyword evidence="3" id="KW-0863">Zinc-finger</keyword>
<evidence type="ECO:0000256" key="3">
    <source>
        <dbReference type="ARBA" id="ARBA00022771"/>
    </source>
</evidence>
<evidence type="ECO:0000256" key="1">
    <source>
        <dbReference type="ARBA" id="ARBA00004123"/>
    </source>
</evidence>
<dbReference type="Proteomes" id="UP001152888">
    <property type="component" value="Unassembled WGS sequence"/>
</dbReference>
<evidence type="ECO:0000256" key="5">
    <source>
        <dbReference type="ARBA" id="ARBA00023242"/>
    </source>
</evidence>
<dbReference type="SUPFAM" id="SSF53098">
    <property type="entry name" value="Ribonuclease H-like"/>
    <property type="match status" value="1"/>
</dbReference>
<comment type="subcellular location">
    <subcellularLocation>
        <location evidence="1">Nucleus</location>
    </subcellularLocation>
</comment>
<keyword evidence="2" id="KW-0479">Metal-binding</keyword>
<dbReference type="InterPro" id="IPR008906">
    <property type="entry name" value="HATC_C_dom"/>
</dbReference>
<dbReference type="EMBL" id="CAKOFQ010007277">
    <property type="protein sequence ID" value="CAH1997063.1"/>
    <property type="molecule type" value="Genomic_DNA"/>
</dbReference>
<dbReference type="AlphaFoldDB" id="A0A9P0PWZ9"/>
<feature type="non-terminal residue" evidence="8">
    <location>
        <position position="1"/>
    </location>
</feature>
<keyword evidence="5" id="KW-0539">Nucleus</keyword>
<comment type="caution">
    <text evidence="8">The sequence shown here is derived from an EMBL/GenBank/DDBJ whole genome shotgun (WGS) entry which is preliminary data.</text>
</comment>
<sequence>TDIWQLFDIEKTDKKSKAVCKFCCFKCAFPNATRMTNHILNQCSKCSLKIKQKYGNGIQSSSKSSMSEEKESNKDILLEALQDTSLPSTSKKDTSSMSSSSESPLPSVKLKKASCQQTLNGFFDKIAISGSSKIDEALARALYASGAPFTLFKNKYWEQYIEDTILDILQQVDLTSSLIESLLKYVEERYEFCSKPIHFAANLLDARFKGEQLNEDQLMEAIDLISEMARSLNLDVGKVVANLAQFRTKTGFFSRNPLWDSANGTHPVIWWQGLCTSQPLMPIASRILNRPPSSASSERNWSLHGLIHTGKRNRLSQDKIQKLVSIHSNLVINGKQTFIYDARPVPLLEDTGKDYAVLSVHEDEAEIESE</sequence>
<dbReference type="GO" id="GO:0046983">
    <property type="term" value="F:protein dimerization activity"/>
    <property type="evidence" value="ECO:0007669"/>
    <property type="project" value="InterPro"/>
</dbReference>
<evidence type="ECO:0000256" key="2">
    <source>
        <dbReference type="ARBA" id="ARBA00022723"/>
    </source>
</evidence>
<feature type="domain" description="HAT C-terminal dimerisation" evidence="7">
    <location>
        <begin position="255"/>
        <end position="330"/>
    </location>
</feature>
<dbReference type="PANTHER" id="PTHR46481:SF10">
    <property type="entry name" value="ZINC FINGER BED DOMAIN-CONTAINING PROTEIN 39"/>
    <property type="match status" value="1"/>
</dbReference>
<reference evidence="8" key="1">
    <citation type="submission" date="2022-03" db="EMBL/GenBank/DDBJ databases">
        <authorList>
            <person name="Sayadi A."/>
        </authorList>
    </citation>
    <scope>NUCLEOTIDE SEQUENCE</scope>
</reference>
<evidence type="ECO:0000313" key="8">
    <source>
        <dbReference type="EMBL" id="CAH1997063.1"/>
    </source>
</evidence>
<keyword evidence="4" id="KW-0862">Zinc</keyword>
<keyword evidence="9" id="KW-1185">Reference proteome</keyword>
<evidence type="ECO:0000313" key="9">
    <source>
        <dbReference type="Proteomes" id="UP001152888"/>
    </source>
</evidence>
<gene>
    <name evidence="8" type="ORF">ACAOBT_LOCUS23513</name>
</gene>
<dbReference type="GO" id="GO:0008270">
    <property type="term" value="F:zinc ion binding"/>
    <property type="evidence" value="ECO:0007669"/>
    <property type="project" value="UniProtKB-KW"/>
</dbReference>
<name>A0A9P0PWZ9_ACAOB</name>
<evidence type="ECO:0000259" key="7">
    <source>
        <dbReference type="Pfam" id="PF05699"/>
    </source>
</evidence>
<dbReference type="InterPro" id="IPR052035">
    <property type="entry name" value="ZnF_BED_domain_contain"/>
</dbReference>
<feature type="compositionally biased region" description="Low complexity" evidence="6">
    <location>
        <begin position="95"/>
        <end position="108"/>
    </location>
</feature>
<feature type="region of interest" description="Disordered" evidence="6">
    <location>
        <begin position="86"/>
        <end position="109"/>
    </location>
</feature>
<dbReference type="PANTHER" id="PTHR46481">
    <property type="entry name" value="ZINC FINGER BED DOMAIN-CONTAINING PROTEIN 4"/>
    <property type="match status" value="1"/>
</dbReference>
<dbReference type="Pfam" id="PF05699">
    <property type="entry name" value="Dimer_Tnp_hAT"/>
    <property type="match status" value="1"/>
</dbReference>
<evidence type="ECO:0000256" key="4">
    <source>
        <dbReference type="ARBA" id="ARBA00022833"/>
    </source>
</evidence>
<dbReference type="GO" id="GO:0005634">
    <property type="term" value="C:nucleus"/>
    <property type="evidence" value="ECO:0007669"/>
    <property type="project" value="UniProtKB-SubCell"/>
</dbReference>
<accession>A0A9P0PWZ9</accession>
<organism evidence="8 9">
    <name type="scientific">Acanthoscelides obtectus</name>
    <name type="common">Bean weevil</name>
    <name type="synonym">Bruchus obtectus</name>
    <dbReference type="NCBI Taxonomy" id="200917"/>
    <lineage>
        <taxon>Eukaryota</taxon>
        <taxon>Metazoa</taxon>
        <taxon>Ecdysozoa</taxon>
        <taxon>Arthropoda</taxon>
        <taxon>Hexapoda</taxon>
        <taxon>Insecta</taxon>
        <taxon>Pterygota</taxon>
        <taxon>Neoptera</taxon>
        <taxon>Endopterygota</taxon>
        <taxon>Coleoptera</taxon>
        <taxon>Polyphaga</taxon>
        <taxon>Cucujiformia</taxon>
        <taxon>Chrysomeloidea</taxon>
        <taxon>Chrysomelidae</taxon>
        <taxon>Bruchinae</taxon>
        <taxon>Bruchini</taxon>
        <taxon>Acanthoscelides</taxon>
    </lineage>
</organism>
<dbReference type="OrthoDB" id="4951847at2759"/>
<proteinExistence type="predicted"/>
<dbReference type="InterPro" id="IPR012337">
    <property type="entry name" value="RNaseH-like_sf"/>
</dbReference>
<protein>
    <recommendedName>
        <fullName evidence="7">HAT C-terminal dimerisation domain-containing protein</fullName>
    </recommendedName>
</protein>